<evidence type="ECO:0000256" key="2">
    <source>
        <dbReference type="ARBA" id="ARBA00012009"/>
    </source>
</evidence>
<evidence type="ECO:0000256" key="9">
    <source>
        <dbReference type="ARBA" id="ARBA00022833"/>
    </source>
</evidence>
<evidence type="ECO:0000256" key="21">
    <source>
        <dbReference type="SAM" id="MobiDB-lite"/>
    </source>
</evidence>
<dbReference type="Proteomes" id="UP001291623">
    <property type="component" value="Unassembled WGS sequence"/>
</dbReference>
<keyword evidence="3 19" id="KW-0808">Transferase</keyword>
<evidence type="ECO:0000256" key="16">
    <source>
        <dbReference type="ARBA" id="ARBA00077675"/>
    </source>
</evidence>
<name>A0AAE1VHD6_9SOLA</name>
<evidence type="ECO:0000256" key="5">
    <source>
        <dbReference type="ARBA" id="ARBA00022741"/>
    </source>
</evidence>
<evidence type="ECO:0000256" key="1">
    <source>
        <dbReference type="ARBA" id="ARBA00004481"/>
    </source>
</evidence>
<evidence type="ECO:0000256" key="12">
    <source>
        <dbReference type="ARBA" id="ARBA00023136"/>
    </source>
</evidence>
<dbReference type="CDD" id="cd17300">
    <property type="entry name" value="PIPKc_PIKfyve"/>
    <property type="match status" value="1"/>
</dbReference>
<dbReference type="GO" id="GO:0009555">
    <property type="term" value="P:pollen development"/>
    <property type="evidence" value="ECO:0007669"/>
    <property type="project" value="UniProtKB-ARBA"/>
</dbReference>
<evidence type="ECO:0000256" key="17">
    <source>
        <dbReference type="ARBA" id="ARBA00081348"/>
    </source>
</evidence>
<dbReference type="FunFam" id="3.30.40.10:FF:000384">
    <property type="entry name" value="1-phosphatidylinositol-3-phosphate 5-kinase FAB1B"/>
    <property type="match status" value="1"/>
</dbReference>
<feature type="compositionally biased region" description="Polar residues" evidence="21">
    <location>
        <begin position="746"/>
        <end position="776"/>
    </location>
</feature>
<evidence type="ECO:0000256" key="20">
    <source>
        <dbReference type="SAM" id="Coils"/>
    </source>
</evidence>
<dbReference type="Gene3D" id="3.30.40.10">
    <property type="entry name" value="Zinc/RING finger domain, C3HC4 (zinc finger)"/>
    <property type="match status" value="1"/>
</dbReference>
<evidence type="ECO:0000259" key="22">
    <source>
        <dbReference type="PROSITE" id="PS50178"/>
    </source>
</evidence>
<keyword evidence="8 19" id="KW-0418">Kinase</keyword>
<dbReference type="InterPro" id="IPR027484">
    <property type="entry name" value="PInositol-4-P-5-kinase_N"/>
</dbReference>
<feature type="compositionally biased region" description="Basic and acidic residues" evidence="21">
    <location>
        <begin position="820"/>
        <end position="830"/>
    </location>
</feature>
<feature type="region of interest" description="Disordered" evidence="21">
    <location>
        <begin position="251"/>
        <end position="280"/>
    </location>
</feature>
<keyword evidence="9" id="KW-0862">Zinc</keyword>
<dbReference type="SUPFAM" id="SSF56104">
    <property type="entry name" value="SAICAR synthase-like"/>
    <property type="match status" value="1"/>
</dbReference>
<dbReference type="InterPro" id="IPR002498">
    <property type="entry name" value="PInositol-4-P-4/5-kinase_core"/>
</dbReference>
<dbReference type="Gene3D" id="3.30.800.10">
    <property type="entry name" value="Phosphatidylinositol Phosphate Kinase II Beta"/>
    <property type="match status" value="1"/>
</dbReference>
<evidence type="ECO:0000256" key="3">
    <source>
        <dbReference type="ARBA" id="ARBA00022679"/>
    </source>
</evidence>
<feature type="region of interest" description="Disordered" evidence="21">
    <location>
        <begin position="810"/>
        <end position="830"/>
    </location>
</feature>
<dbReference type="InterPro" id="IPR027483">
    <property type="entry name" value="PInositol-4-P-4/5-kinase_C_sf"/>
</dbReference>
<sequence>MISNDEHNSLEVAFMDTPENKKLSEIVDRVKSWMPRRTDQVNMSRDFWMPDQSCRVCYECDSQFTVFNRRHHCRLCGRVFCAKCASNTVPIPNEEPKADGERIRVCNFCFKQWQLGLATVDSRMNLSSPGLSPSPSTTSLASNQSGCTCNSGSSGSSTVYPIGPYQHVPCSSCQSASQSAQMGPAALKQDQATSLGNPDFGHFVSCYRSDDEDDDYGVCGSHSEPRHFTTPDVYYGACNYKEMNNICGPNNDQPAEIESSSVNSSSLTENREWQNSEGMKELVKETDTCINGVEREEPPSHDVNDTDNAPVDFENSYLLWLPPEPETEEDDRESLLFDEDDDGSEEAPGEWGYMDSSCNLSGGEYHNKYRSTEEHRKAMKNVVGGHFKSLIVQLLQVEHIPPAEENNKESWSEIITCLSWEAATLLKPDMSQNGGMDPCGYVKIKCIASGHRRESTVVKGVVCKKNVAHRRMTSKLEKPRLLILGGALEYQRVANHLSSFDTLLQQSFALLGWKDEQLVEGEKEWKGQGKAGQSVCDSEANEEMDHLKMAVAKIDAHHPNILLVEKSVSRFAQEYLLAKDISLVLNVKRPLLERIARCTGAQVVPSIDNLTTPKLGYCDSFHVDKCVEEHGSAGQAGKKMTKTLMFFEGCPKPFGCTILLKGANGDDLKKIKRVIQYGVFAAYHLAVETSFLADEGASLPELPLKSPIKVALPDKPSMFQRSISMIPGFSVPASQRPLDHHCPGTPSHSSTKLLSGVTSPSNNAPMLVEQSSFPEGSNSLASATTASNNVDFTDCPNSSHHSRLQFSDQAGGRNEMAPNDPHEASPLDRGEVAGNDYILNFPRNALKDAGSVSHVVESLRTAHLTSALVLPEFDNSYIEELGSLKQEYPSSPSDQQIIVVCLSTRCVWKGTVCEPPHISRIKYYGITDMPLGGFYGTGCLMRCPSCEMPPEAHVRCYTHRQGSLTISVKKLPERILPGEREGKIWMWHRCLRCPRTNGFPSPTKRVVMSNAAWGLSFGKFLELSFSNHAAASRVASCGHFLHRDCLRFYGYAVSCKACLRISFLHWDYFTLWTSCIALEGAFDATSACPLLNYIIIDMESLTEKENFWAYVREILHVYGFLVSFTIVPLAVLQWCYRFGKMVACFRYAPVHVYSVFLPPPKLEFNYDNQEWIQKEGDEVRSRANALFSEVSKALHVKLEKFSVDSSLKAPKISEQIAEMEEILEKEKTEFEGLLRKALSREVKVGQPAADILEINRLRRQLVFHAYLWDIRLIHLFSSHGKNSQTQDSLTQLKEKPLSSSEELCERNAISRLDKSLGSYDSVLQNVKTEITSNEGRHSQVPDGVHERLNTDEIRTHGKDSEVFCSIRSTGDGNVLEPGKNVRRVLSDAKFPSVESLSDTLDAAWTGESHVAIKEHNSGFPGLFIVDSSALTGAAANSDVERSMCHKNGDETPHLSAKSDNGDYLTWENFYRSFNKNITANPKFVGKLNEHNPAYVLLFSELQHQGGARLLMAVGVDDIVVPVYDDEPTSIISYALVSPDYHNQMSVESQKLKENNKSSASLPFLDALNLLSLHSVDEVISDYSRSFGSTNESMSSGFSSRNSNMDPPACINALHARISFSDDGPLEKVKYTVTCYYAKQFETLRKSCCPDESDFIRSLSRCKKWGAQGGKSNVFFAKTLDDRLIIKQVTKTELESFVKFAPAYFKYLSDSIASGSPTCLAKILGIYQVTSKHLKGGKESRMDVLVMENLLFKRNITRLYDLKGSSRSRYNPDSSGSNKVLLDQNLIEAMPTSPIFVGTKAKRLLQRAVWNDTSFLASIDVMDYSLLVGVDEEKHELVLGIIDFMRQYTWDKHLETWVKASGILGGPKNASPTVISPKQYKTRFRKAMSTYFLMVPDEWPSSIDISSGSQSNLGEVSSGPT</sequence>
<organism evidence="24 25">
    <name type="scientific">Anisodus tanguticus</name>
    <dbReference type="NCBI Taxonomy" id="243964"/>
    <lineage>
        <taxon>Eukaryota</taxon>
        <taxon>Viridiplantae</taxon>
        <taxon>Streptophyta</taxon>
        <taxon>Embryophyta</taxon>
        <taxon>Tracheophyta</taxon>
        <taxon>Spermatophyta</taxon>
        <taxon>Magnoliopsida</taxon>
        <taxon>eudicotyledons</taxon>
        <taxon>Gunneridae</taxon>
        <taxon>Pentapetalae</taxon>
        <taxon>asterids</taxon>
        <taxon>lamiids</taxon>
        <taxon>Solanales</taxon>
        <taxon>Solanaceae</taxon>
        <taxon>Solanoideae</taxon>
        <taxon>Hyoscyameae</taxon>
        <taxon>Anisodus</taxon>
    </lineage>
</organism>
<keyword evidence="11 20" id="KW-0175">Coiled coil</keyword>
<dbReference type="FunFam" id="3.30.810.10:FF:000001">
    <property type="entry name" value="1-phosphatidylinositol 3-phosphate 5-kinase FAB1"/>
    <property type="match status" value="1"/>
</dbReference>
<evidence type="ECO:0000256" key="13">
    <source>
        <dbReference type="ARBA" id="ARBA00023464"/>
    </source>
</evidence>
<dbReference type="CDD" id="cd03334">
    <property type="entry name" value="Fab1_TCP"/>
    <property type="match status" value="1"/>
</dbReference>
<keyword evidence="12" id="KW-0472">Membrane</keyword>
<feature type="domain" description="PIPK" evidence="23">
    <location>
        <begin position="1568"/>
        <end position="1891"/>
    </location>
</feature>
<evidence type="ECO:0000256" key="6">
    <source>
        <dbReference type="ARBA" id="ARBA00022753"/>
    </source>
</evidence>
<dbReference type="GO" id="GO:0000285">
    <property type="term" value="F:1-phosphatidylinositol-3-phosphate 5-kinase activity"/>
    <property type="evidence" value="ECO:0007669"/>
    <property type="project" value="UniProtKB-EC"/>
</dbReference>
<dbReference type="InterPro" id="IPR027409">
    <property type="entry name" value="GroEL-like_apical_dom_sf"/>
</dbReference>
<dbReference type="InterPro" id="IPR011011">
    <property type="entry name" value="Znf_FYVE_PHD"/>
</dbReference>
<dbReference type="EMBL" id="JAVYJV010000005">
    <property type="protein sequence ID" value="KAK4370148.1"/>
    <property type="molecule type" value="Genomic_DNA"/>
</dbReference>
<evidence type="ECO:0000313" key="24">
    <source>
        <dbReference type="EMBL" id="KAK4370148.1"/>
    </source>
</evidence>
<dbReference type="PROSITE" id="PS51455">
    <property type="entry name" value="PIPK"/>
    <property type="match status" value="1"/>
</dbReference>
<dbReference type="InterPro" id="IPR013083">
    <property type="entry name" value="Znf_RING/FYVE/PHD"/>
</dbReference>
<dbReference type="GO" id="GO:0005524">
    <property type="term" value="F:ATP binding"/>
    <property type="evidence" value="ECO:0007669"/>
    <property type="project" value="UniProtKB-UniRule"/>
</dbReference>
<dbReference type="InterPro" id="IPR017455">
    <property type="entry name" value="Znf_FYVE-rel"/>
</dbReference>
<keyword evidence="6" id="KW-0967">Endosome</keyword>
<evidence type="ECO:0000259" key="23">
    <source>
        <dbReference type="PROSITE" id="PS51455"/>
    </source>
</evidence>
<dbReference type="SUPFAM" id="SSF57903">
    <property type="entry name" value="FYVE/PHD zinc finger"/>
    <property type="match status" value="1"/>
</dbReference>
<keyword evidence="7 18" id="KW-0863">Zinc-finger</keyword>
<dbReference type="Pfam" id="PF00118">
    <property type="entry name" value="Cpn60_TCP1"/>
    <property type="match status" value="1"/>
</dbReference>
<feature type="region of interest" description="Disordered" evidence="21">
    <location>
        <begin position="734"/>
        <end position="782"/>
    </location>
</feature>
<feature type="coiled-coil region" evidence="20">
    <location>
        <begin position="1209"/>
        <end position="1236"/>
    </location>
</feature>
<dbReference type="SMART" id="SM00330">
    <property type="entry name" value="PIPKc"/>
    <property type="match status" value="1"/>
</dbReference>
<evidence type="ECO:0000256" key="14">
    <source>
        <dbReference type="ARBA" id="ARBA00057940"/>
    </source>
</evidence>
<keyword evidence="10 19" id="KW-0067">ATP-binding</keyword>
<evidence type="ECO:0000313" key="25">
    <source>
        <dbReference type="Proteomes" id="UP001291623"/>
    </source>
</evidence>
<dbReference type="PROSITE" id="PS50178">
    <property type="entry name" value="ZF_FYVE"/>
    <property type="match status" value="1"/>
</dbReference>
<keyword evidence="4" id="KW-0479">Metal-binding</keyword>
<evidence type="ECO:0000256" key="11">
    <source>
        <dbReference type="ARBA" id="ARBA00023054"/>
    </source>
</evidence>
<dbReference type="SMART" id="SM00064">
    <property type="entry name" value="FYVE"/>
    <property type="match status" value="1"/>
</dbReference>
<protein>
    <recommendedName>
        <fullName evidence="2">1-phosphatidylinositol-3-phosphate 5-kinase</fullName>
        <ecNumber evidence="2">2.7.1.150</ecNumber>
    </recommendedName>
    <alternativeName>
        <fullName evidence="16">FYVE finger-containing phosphoinositide kinase</fullName>
    </alternativeName>
    <alternativeName>
        <fullName evidence="17">PIKfyve</fullName>
    </alternativeName>
    <alternativeName>
        <fullName evidence="15">Phosphatidylinositol 3-phosphate 5-kinase type III</fullName>
    </alternativeName>
</protein>
<dbReference type="GO" id="GO:0008270">
    <property type="term" value="F:zinc ion binding"/>
    <property type="evidence" value="ECO:0007669"/>
    <property type="project" value="UniProtKB-KW"/>
</dbReference>
<feature type="domain" description="FYVE-type" evidence="22">
    <location>
        <begin position="51"/>
        <end position="114"/>
    </location>
</feature>
<evidence type="ECO:0000256" key="4">
    <source>
        <dbReference type="ARBA" id="ARBA00022723"/>
    </source>
</evidence>
<dbReference type="Pfam" id="PF01363">
    <property type="entry name" value="FYVE"/>
    <property type="match status" value="1"/>
</dbReference>
<dbReference type="GO" id="GO:0046854">
    <property type="term" value="P:phosphatidylinositol phosphate biosynthetic process"/>
    <property type="evidence" value="ECO:0007669"/>
    <property type="project" value="TreeGrafter"/>
</dbReference>
<dbReference type="FunFam" id="3.50.7.10:FF:000007">
    <property type="entry name" value="1-phosphatidylinositol 3-phosphate 5-kinase isoform X1"/>
    <property type="match status" value="1"/>
</dbReference>
<evidence type="ECO:0000256" key="8">
    <source>
        <dbReference type="ARBA" id="ARBA00022777"/>
    </source>
</evidence>
<reference evidence="24" key="1">
    <citation type="submission" date="2023-12" db="EMBL/GenBank/DDBJ databases">
        <title>Genome assembly of Anisodus tanguticus.</title>
        <authorList>
            <person name="Wang Y.-J."/>
        </authorList>
    </citation>
    <scope>NUCLEOTIDE SEQUENCE</scope>
    <source>
        <strain evidence="24">KB-2021</strain>
        <tissue evidence="24">Leaf</tissue>
    </source>
</reference>
<dbReference type="GO" id="GO:0010256">
    <property type="term" value="P:endomembrane system organization"/>
    <property type="evidence" value="ECO:0007669"/>
    <property type="project" value="UniProtKB-ARBA"/>
</dbReference>
<dbReference type="Gene3D" id="3.30.810.10">
    <property type="entry name" value="2-Layer Sandwich"/>
    <property type="match status" value="1"/>
</dbReference>
<feature type="compositionally biased region" description="Basic and acidic residues" evidence="21">
    <location>
        <begin position="269"/>
        <end position="280"/>
    </location>
</feature>
<dbReference type="Gene3D" id="3.50.7.10">
    <property type="entry name" value="GroEL"/>
    <property type="match status" value="1"/>
</dbReference>
<gene>
    <name evidence="24" type="ORF">RND71_009623</name>
</gene>
<comment type="subcellular location">
    <subcellularLocation>
        <location evidence="1">Endosome membrane</location>
        <topology evidence="1">Peripheral membrane protein</topology>
    </subcellularLocation>
</comment>
<dbReference type="InterPro" id="IPR002423">
    <property type="entry name" value="Cpn60/GroEL/TCP-1"/>
</dbReference>
<dbReference type="EC" id="2.7.1.150" evidence="2"/>
<evidence type="ECO:0000256" key="7">
    <source>
        <dbReference type="ARBA" id="ARBA00022771"/>
    </source>
</evidence>
<dbReference type="InterPro" id="IPR044769">
    <property type="entry name" value="PIKfyve_PIPKc"/>
</dbReference>
<accession>A0AAE1VHD6</accession>
<comment type="subunit">
    <text evidence="13">Component of the PI(3,5)P2 regulatory complex at least composed of ATG18, SAC/FIG4, FAB1 and VAC14.</text>
</comment>
<dbReference type="PANTHER" id="PTHR45748">
    <property type="entry name" value="1-PHOSPHATIDYLINOSITOL 3-PHOSPHATE 5-KINASE-RELATED"/>
    <property type="match status" value="1"/>
</dbReference>
<evidence type="ECO:0000256" key="10">
    <source>
        <dbReference type="ARBA" id="ARBA00022840"/>
    </source>
</evidence>
<dbReference type="SUPFAM" id="SSF52029">
    <property type="entry name" value="GroEL apical domain-like"/>
    <property type="match status" value="2"/>
</dbReference>
<dbReference type="GO" id="GO:0010008">
    <property type="term" value="C:endosome membrane"/>
    <property type="evidence" value="ECO:0007669"/>
    <property type="project" value="UniProtKB-SubCell"/>
</dbReference>
<dbReference type="PANTHER" id="PTHR45748:SF21">
    <property type="entry name" value="1-PHOSPHATIDYLINOSITOL-3-PHOSPHATE 5-KINASE FAB1A"/>
    <property type="match status" value="1"/>
</dbReference>
<keyword evidence="5 19" id="KW-0547">Nucleotide-binding</keyword>
<comment type="caution">
    <text evidence="24">The sequence shown here is derived from an EMBL/GenBank/DDBJ whole genome shotgun (WGS) entry which is preliminary data.</text>
</comment>
<keyword evidence="25" id="KW-1185">Reference proteome</keyword>
<evidence type="ECO:0000256" key="19">
    <source>
        <dbReference type="PROSITE-ProRule" id="PRU00781"/>
    </source>
</evidence>
<evidence type="ECO:0000256" key="18">
    <source>
        <dbReference type="PROSITE-ProRule" id="PRU00091"/>
    </source>
</evidence>
<comment type="function">
    <text evidence="14">The PI(3,5)P2 regulatory complex regulates both the synthesis and turnover of phosphatidylinositol 3,5-bisphosphate (PtdIns(3,5)P2). Catalyzes the phosphorylation of phosphatidylinositol 3-phosphate on the fifth hydroxyl of the myo-inositol ring, to form phosphatidylinositol 3,5-bisphosphate. Plays an important role in maintenance of endomembrane homeostasis including endocytosis, vacuole formation, and vacuolar acidification processes. Required for development of viable pollen. Might mediate recycling of auxin transporters.</text>
</comment>
<proteinExistence type="predicted"/>
<dbReference type="FunFam" id="3.30.800.10:FF:000006">
    <property type="entry name" value="1-phosphatidylinositol-3-phosphate 5-kinase FAB1B"/>
    <property type="match status" value="1"/>
</dbReference>
<dbReference type="InterPro" id="IPR000306">
    <property type="entry name" value="Znf_FYVE"/>
</dbReference>
<evidence type="ECO:0000256" key="15">
    <source>
        <dbReference type="ARBA" id="ARBA00077223"/>
    </source>
</evidence>
<dbReference type="GO" id="GO:0007033">
    <property type="term" value="P:vacuole organization"/>
    <property type="evidence" value="ECO:0007669"/>
    <property type="project" value="UniProtKB-ARBA"/>
</dbReference>
<dbReference type="Pfam" id="PF01504">
    <property type="entry name" value="PIP5K"/>
    <property type="match status" value="1"/>
</dbReference>